<reference evidence="1 2" key="1">
    <citation type="submission" date="2015-01" db="EMBL/GenBank/DDBJ databases">
        <title>Genome of allotetraploid Gossypium barbadense reveals genomic plasticity and fiber elongation in cotton evolution.</title>
        <authorList>
            <person name="Chen X."/>
            <person name="Liu X."/>
            <person name="Zhao B."/>
            <person name="Zheng H."/>
            <person name="Hu Y."/>
            <person name="Lu G."/>
            <person name="Yang C."/>
            <person name="Chen J."/>
            <person name="Shan C."/>
            <person name="Zhang L."/>
            <person name="Zhou Y."/>
            <person name="Wang L."/>
            <person name="Guo W."/>
            <person name="Bai Y."/>
            <person name="Ruan J."/>
            <person name="Shangguan X."/>
            <person name="Mao Y."/>
            <person name="Jiang J."/>
            <person name="Zhu Y."/>
            <person name="Lei J."/>
            <person name="Kang H."/>
            <person name="Chen S."/>
            <person name="He X."/>
            <person name="Wang R."/>
            <person name="Wang Y."/>
            <person name="Chen J."/>
            <person name="Wang L."/>
            <person name="Yu S."/>
            <person name="Wang B."/>
            <person name="Wei J."/>
            <person name="Song S."/>
            <person name="Lu X."/>
            <person name="Gao Z."/>
            <person name="Gu W."/>
            <person name="Deng X."/>
            <person name="Ma D."/>
            <person name="Wang S."/>
            <person name="Liang W."/>
            <person name="Fang L."/>
            <person name="Cai C."/>
            <person name="Zhu X."/>
            <person name="Zhou B."/>
            <person name="Zhang Y."/>
            <person name="Chen Z."/>
            <person name="Xu S."/>
            <person name="Zhu R."/>
            <person name="Wang S."/>
            <person name="Zhang T."/>
            <person name="Zhao G."/>
        </authorList>
    </citation>
    <scope>NUCLEOTIDE SEQUENCE [LARGE SCALE GENOMIC DNA]</scope>
    <source>
        <strain evidence="2">cv. Xinhai21</strain>
        <tissue evidence="1">Leaf</tissue>
    </source>
</reference>
<sequence>MVLAHGCGDLSHPVLGKIFVLFLHGPKHARVLGRVCMAGIVYLKSAELGMTYLDFTEWENAKYRKRDFFIRFGSDNVRICGI</sequence>
<proteinExistence type="predicted"/>
<organism evidence="1 2">
    <name type="scientific">Gossypium barbadense</name>
    <name type="common">Sea Island cotton</name>
    <name type="synonym">Hibiscus barbadensis</name>
    <dbReference type="NCBI Taxonomy" id="3634"/>
    <lineage>
        <taxon>Eukaryota</taxon>
        <taxon>Viridiplantae</taxon>
        <taxon>Streptophyta</taxon>
        <taxon>Embryophyta</taxon>
        <taxon>Tracheophyta</taxon>
        <taxon>Spermatophyta</taxon>
        <taxon>Magnoliopsida</taxon>
        <taxon>eudicotyledons</taxon>
        <taxon>Gunneridae</taxon>
        <taxon>Pentapetalae</taxon>
        <taxon>rosids</taxon>
        <taxon>malvids</taxon>
        <taxon>Malvales</taxon>
        <taxon>Malvaceae</taxon>
        <taxon>Malvoideae</taxon>
        <taxon>Gossypium</taxon>
    </lineage>
</organism>
<protein>
    <submittedName>
        <fullName evidence="1">Uncharacterized protein</fullName>
    </submittedName>
</protein>
<dbReference type="EMBL" id="KZ663133">
    <property type="protein sequence ID" value="PPS15574.1"/>
    <property type="molecule type" value="Genomic_DNA"/>
</dbReference>
<name>A0A2P5YJ42_GOSBA</name>
<gene>
    <name evidence="1" type="ORF">GOBAR_AA05004</name>
</gene>
<evidence type="ECO:0000313" key="1">
    <source>
        <dbReference type="EMBL" id="PPS15574.1"/>
    </source>
</evidence>
<dbReference type="AlphaFoldDB" id="A0A2P5YJ42"/>
<evidence type="ECO:0000313" key="2">
    <source>
        <dbReference type="Proteomes" id="UP000239757"/>
    </source>
</evidence>
<accession>A0A2P5YJ42</accession>
<dbReference type="Proteomes" id="UP000239757">
    <property type="component" value="Unassembled WGS sequence"/>
</dbReference>